<protein>
    <submittedName>
        <fullName evidence="3">6-aminohexanoate-dimer hydrolase</fullName>
        <ecNumber evidence="3">3.5.1.46</ecNumber>
    </submittedName>
</protein>
<keyword evidence="1" id="KW-0812">Transmembrane</keyword>
<evidence type="ECO:0000259" key="2">
    <source>
        <dbReference type="Pfam" id="PF00144"/>
    </source>
</evidence>
<evidence type="ECO:0000256" key="1">
    <source>
        <dbReference type="SAM" id="Phobius"/>
    </source>
</evidence>
<dbReference type="GO" id="GO:0019875">
    <property type="term" value="F:6-aminohexanoate-dimer hydrolase activity"/>
    <property type="evidence" value="ECO:0007669"/>
    <property type="project" value="UniProtKB-EC"/>
</dbReference>
<dbReference type="PANTHER" id="PTHR43283:SF14">
    <property type="entry name" value="BLL8153 PROTEIN"/>
    <property type="match status" value="1"/>
</dbReference>
<dbReference type="OrthoDB" id="9814204at2"/>
<evidence type="ECO:0000313" key="3">
    <source>
        <dbReference type="EMBL" id="OJI94894.1"/>
    </source>
</evidence>
<dbReference type="SUPFAM" id="SSF56601">
    <property type="entry name" value="beta-lactamase/transpeptidase-like"/>
    <property type="match status" value="1"/>
</dbReference>
<keyword evidence="1" id="KW-1133">Transmembrane helix</keyword>
<dbReference type="AlphaFoldDB" id="A0A1L9P0F0"/>
<name>A0A1L9P0F0_9RHOB</name>
<gene>
    <name evidence="3" type="primary">nylB</name>
    <name evidence="3" type="ORF">PFRI_08710</name>
</gene>
<dbReference type="Proteomes" id="UP000184514">
    <property type="component" value="Unassembled WGS sequence"/>
</dbReference>
<dbReference type="EC" id="3.5.1.46" evidence="3"/>
<dbReference type="PANTHER" id="PTHR43283">
    <property type="entry name" value="BETA-LACTAMASE-RELATED"/>
    <property type="match status" value="1"/>
</dbReference>
<feature type="domain" description="Beta-lactamase-related" evidence="2">
    <location>
        <begin position="94"/>
        <end position="365"/>
    </location>
</feature>
<dbReference type="RefSeq" id="WP_072629527.1">
    <property type="nucleotide sequence ID" value="NZ_MLCB01000078.1"/>
</dbReference>
<dbReference type="EMBL" id="MLCB01000078">
    <property type="protein sequence ID" value="OJI94894.1"/>
    <property type="molecule type" value="Genomic_DNA"/>
</dbReference>
<dbReference type="InterPro" id="IPR050789">
    <property type="entry name" value="Diverse_Enzym_Activities"/>
</dbReference>
<dbReference type="STRING" id="696762.PFRI_08710"/>
<dbReference type="InterPro" id="IPR012338">
    <property type="entry name" value="Beta-lactam/transpept-like"/>
</dbReference>
<reference evidence="3 4" key="1">
    <citation type="submission" date="2016-10" db="EMBL/GenBank/DDBJ databases">
        <title>Genome sequence of Planktotalea frisia SH6-1.</title>
        <authorList>
            <person name="Poehlein A."/>
            <person name="Bakenhus I."/>
            <person name="Voget S."/>
            <person name="Brinkhoff T."/>
            <person name="Simon M."/>
        </authorList>
    </citation>
    <scope>NUCLEOTIDE SEQUENCE [LARGE SCALE GENOMIC DNA]</scope>
    <source>
        <strain evidence="3 4">SH6-1</strain>
    </source>
</reference>
<accession>A0A1L9P0F0</accession>
<proteinExistence type="predicted"/>
<organism evidence="3 4">
    <name type="scientific">Planktotalea frisia</name>
    <dbReference type="NCBI Taxonomy" id="696762"/>
    <lineage>
        <taxon>Bacteria</taxon>
        <taxon>Pseudomonadati</taxon>
        <taxon>Pseudomonadota</taxon>
        <taxon>Alphaproteobacteria</taxon>
        <taxon>Rhodobacterales</taxon>
        <taxon>Paracoccaceae</taxon>
        <taxon>Planktotalea</taxon>
    </lineage>
</organism>
<sequence>MRRIFRYLVRAIFVLALIAVAVGVWKREEIKRLLAVNSLFSEEKIITNFSGMNAAFLSVDVPRGDGPVAELPKGTEATLTPEVTQWVKDRTITALVVFKDGALVHESYYQGTNADDLRISWSVAKSYLSSLLGVLLDEGAIASIDDPVTKYAPSLKGGAYDGATIRNVLNMASGVTFDEDYLDQTSDINKMGRVLALGGSMDGFAADLSETFAEPGTDWQYVSIDTHIISMIIRGATGREIAPLLSEKVIIPMGLEASPYYLTDGNGVAFVLGGLNLRTRDYARMGQMFLQNGAYNGQQIVPADWVAASTVPSAPTAQGEYGYGYQWWMPKDGREGEFLARGVYGQYIYINRPLGVVIASNAADRKFRDEGVGDYNIEIFRKIAEGL</sequence>
<keyword evidence="1" id="KW-0472">Membrane</keyword>
<dbReference type="Pfam" id="PF00144">
    <property type="entry name" value="Beta-lactamase"/>
    <property type="match status" value="1"/>
</dbReference>
<dbReference type="InterPro" id="IPR001466">
    <property type="entry name" value="Beta-lactam-related"/>
</dbReference>
<comment type="caution">
    <text evidence="3">The sequence shown here is derived from an EMBL/GenBank/DDBJ whole genome shotgun (WGS) entry which is preliminary data.</text>
</comment>
<feature type="transmembrane region" description="Helical" evidence="1">
    <location>
        <begin position="7"/>
        <end position="25"/>
    </location>
</feature>
<dbReference type="Gene3D" id="3.40.710.10">
    <property type="entry name" value="DD-peptidase/beta-lactamase superfamily"/>
    <property type="match status" value="1"/>
</dbReference>
<evidence type="ECO:0000313" key="4">
    <source>
        <dbReference type="Proteomes" id="UP000184514"/>
    </source>
</evidence>
<keyword evidence="4" id="KW-1185">Reference proteome</keyword>
<keyword evidence="3" id="KW-0378">Hydrolase</keyword>